<feature type="transmembrane region" description="Helical" evidence="11">
    <location>
        <begin position="259"/>
        <end position="280"/>
    </location>
</feature>
<feature type="region of interest" description="Disordered" evidence="10">
    <location>
        <begin position="1"/>
        <end position="48"/>
    </location>
</feature>
<keyword evidence="7 11" id="KW-1133">Transmembrane helix</keyword>
<sequence length="447" mass="50104">MSPYNNPSPPHVSYPPGPIAGSGKSYYNHSDDSRLRTPSPTPSEAKAMQTGAIDWRSMANWRFWLRREWLWYYVALVIILVVTALVTLYHKQIVHWLTPVTRWLHDLPFGWLVPIGVLFVISFPPLFGHEIVAILCGLVWGLWVGFGIVAAGTFLGEIGNFYAFKYCCRARGEKMERTKISYACLAKVVRDGGFKIALVARLSAIPGHFTTAVFSTCGMGIIVFSLAAILSLPKQFITVYLGVILEQSESGTTDTKSRIISDVVLAITFLITIAAMWYIVRQMNKVKPEVIYKRRRARLAKIKAQNGFVPDSASLSSVDSDREPLTTMQTPYQQFDRRGSTNNMSEVELFAPVPQRPAHHVVGFDGYHAIDGQRSARDEEEVEWDMSMRDAYDGIESSDERPITVSEDDRTPMRDGVDNKPINCTSNICVPSATESLCTTKAINEYE</sequence>
<evidence type="ECO:0000259" key="12">
    <source>
        <dbReference type="Pfam" id="PF09335"/>
    </source>
</evidence>
<gene>
    <name evidence="13" type="ORF">AMATHDRAFT_87049</name>
</gene>
<dbReference type="PANTHER" id="PTHR47549">
    <property type="entry name" value="GOLGI APPARATUS MEMBRANE PROTEIN TVP38-RELATED"/>
    <property type="match status" value="1"/>
</dbReference>
<evidence type="ECO:0000313" key="14">
    <source>
        <dbReference type="Proteomes" id="UP000242287"/>
    </source>
</evidence>
<proteinExistence type="inferred from homology"/>
<accession>A0A2A9NGT5</accession>
<organism evidence="13 14">
    <name type="scientific">Amanita thiersii Skay4041</name>
    <dbReference type="NCBI Taxonomy" id="703135"/>
    <lineage>
        <taxon>Eukaryota</taxon>
        <taxon>Fungi</taxon>
        <taxon>Dikarya</taxon>
        <taxon>Basidiomycota</taxon>
        <taxon>Agaricomycotina</taxon>
        <taxon>Agaricomycetes</taxon>
        <taxon>Agaricomycetidae</taxon>
        <taxon>Agaricales</taxon>
        <taxon>Pluteineae</taxon>
        <taxon>Amanitaceae</taxon>
        <taxon>Amanita</taxon>
    </lineage>
</organism>
<dbReference type="OrthoDB" id="166803at2759"/>
<comment type="similarity">
    <text evidence="3">Belongs to the TVP38/TMEM64 family.</text>
</comment>
<keyword evidence="6 11" id="KW-0812">Transmembrane</keyword>
<dbReference type="InterPro" id="IPR032816">
    <property type="entry name" value="VTT_dom"/>
</dbReference>
<feature type="transmembrane region" description="Helical" evidence="11">
    <location>
        <begin position="109"/>
        <end position="126"/>
    </location>
</feature>
<evidence type="ECO:0000256" key="8">
    <source>
        <dbReference type="ARBA" id="ARBA00023034"/>
    </source>
</evidence>
<evidence type="ECO:0000256" key="4">
    <source>
        <dbReference type="ARBA" id="ARBA00013533"/>
    </source>
</evidence>
<feature type="region of interest" description="Disordered" evidence="10">
    <location>
        <begin position="394"/>
        <end position="419"/>
    </location>
</feature>
<feature type="compositionally biased region" description="Basic and acidic residues" evidence="10">
    <location>
        <begin position="394"/>
        <end position="418"/>
    </location>
</feature>
<name>A0A2A9NGT5_9AGAR</name>
<keyword evidence="14" id="KW-1185">Reference proteome</keyword>
<feature type="compositionally biased region" description="Pro residues" evidence="10">
    <location>
        <begin position="1"/>
        <end position="18"/>
    </location>
</feature>
<evidence type="ECO:0000256" key="2">
    <source>
        <dbReference type="ARBA" id="ARBA00004653"/>
    </source>
</evidence>
<keyword evidence="8" id="KW-0333">Golgi apparatus</keyword>
<feature type="domain" description="VTT" evidence="12">
    <location>
        <begin position="129"/>
        <end position="242"/>
    </location>
</feature>
<dbReference type="Proteomes" id="UP000242287">
    <property type="component" value="Unassembled WGS sequence"/>
</dbReference>
<dbReference type="InterPro" id="IPR051076">
    <property type="entry name" value="Golgi_membrane_TVP38/TMEM64"/>
</dbReference>
<dbReference type="GO" id="GO:0000139">
    <property type="term" value="C:Golgi membrane"/>
    <property type="evidence" value="ECO:0007669"/>
    <property type="project" value="UniProtKB-SubCell"/>
</dbReference>
<evidence type="ECO:0000256" key="7">
    <source>
        <dbReference type="ARBA" id="ARBA00022989"/>
    </source>
</evidence>
<evidence type="ECO:0000256" key="9">
    <source>
        <dbReference type="ARBA" id="ARBA00023136"/>
    </source>
</evidence>
<feature type="transmembrane region" description="Helical" evidence="11">
    <location>
        <begin position="211"/>
        <end position="232"/>
    </location>
</feature>
<evidence type="ECO:0000256" key="5">
    <source>
        <dbReference type="ARBA" id="ARBA00020673"/>
    </source>
</evidence>
<dbReference type="AlphaFoldDB" id="A0A2A9NGT5"/>
<evidence type="ECO:0000256" key="1">
    <source>
        <dbReference type="ARBA" id="ARBA00002978"/>
    </source>
</evidence>
<dbReference type="EMBL" id="KZ302059">
    <property type="protein sequence ID" value="PFH48524.1"/>
    <property type="molecule type" value="Genomic_DNA"/>
</dbReference>
<evidence type="ECO:0000256" key="6">
    <source>
        <dbReference type="ARBA" id="ARBA00022692"/>
    </source>
</evidence>
<feature type="transmembrane region" description="Helical" evidence="11">
    <location>
        <begin position="70"/>
        <end position="89"/>
    </location>
</feature>
<evidence type="ECO:0000256" key="11">
    <source>
        <dbReference type="SAM" id="Phobius"/>
    </source>
</evidence>
<evidence type="ECO:0000256" key="10">
    <source>
        <dbReference type="SAM" id="MobiDB-lite"/>
    </source>
</evidence>
<reference evidence="13 14" key="1">
    <citation type="submission" date="2014-02" db="EMBL/GenBank/DDBJ databases">
        <title>Transposable element dynamics among asymbiotic and ectomycorrhizal Amanita fungi.</title>
        <authorList>
            <consortium name="DOE Joint Genome Institute"/>
            <person name="Hess J."/>
            <person name="Skrede I."/>
            <person name="Wolfe B."/>
            <person name="LaButti K."/>
            <person name="Ohm R.A."/>
            <person name="Grigoriev I.V."/>
            <person name="Pringle A."/>
        </authorList>
    </citation>
    <scope>NUCLEOTIDE SEQUENCE [LARGE SCALE GENOMIC DNA]</scope>
    <source>
        <strain evidence="13 14">SKay4041</strain>
    </source>
</reference>
<feature type="transmembrane region" description="Helical" evidence="11">
    <location>
        <begin position="132"/>
        <end position="155"/>
    </location>
</feature>
<dbReference type="PANTHER" id="PTHR47549:SF2">
    <property type="entry name" value="GOLGI APPARATUS MEMBRANE PROTEIN TVP38"/>
    <property type="match status" value="1"/>
</dbReference>
<dbReference type="STRING" id="703135.A0A2A9NGT5"/>
<comment type="subcellular location">
    <subcellularLocation>
        <location evidence="2">Golgi apparatus membrane</location>
        <topology evidence="2">Multi-pass membrane protein</topology>
    </subcellularLocation>
</comment>
<evidence type="ECO:0000313" key="13">
    <source>
        <dbReference type="EMBL" id="PFH48524.1"/>
    </source>
</evidence>
<evidence type="ECO:0000256" key="3">
    <source>
        <dbReference type="ARBA" id="ARBA00008640"/>
    </source>
</evidence>
<dbReference type="Pfam" id="PF09335">
    <property type="entry name" value="VTT_dom"/>
    <property type="match status" value="1"/>
</dbReference>
<protein>
    <recommendedName>
        <fullName evidence="4">Golgi apparatus membrane protein TVP38</fullName>
    </recommendedName>
    <alternativeName>
        <fullName evidence="5">Golgi apparatus membrane protein tvp38</fullName>
    </alternativeName>
</protein>
<comment type="function">
    <text evidence="1">Golgi membrane protein involved in vesicular trafficking and spindle migration.</text>
</comment>
<keyword evidence="9 11" id="KW-0472">Membrane</keyword>